<dbReference type="InterPro" id="IPR004447">
    <property type="entry name" value="Peptidase_S41A"/>
</dbReference>
<accession>A0A846MRC7</accession>
<dbReference type="Gene3D" id="2.30.42.10">
    <property type="match status" value="1"/>
</dbReference>
<dbReference type="InterPro" id="IPR029045">
    <property type="entry name" value="ClpP/crotonase-like_dom_sf"/>
</dbReference>
<dbReference type="NCBIfam" id="TIGR00225">
    <property type="entry name" value="prc"/>
    <property type="match status" value="1"/>
</dbReference>
<dbReference type="SUPFAM" id="SSF52096">
    <property type="entry name" value="ClpP/crotonase"/>
    <property type="match status" value="1"/>
</dbReference>
<dbReference type="EMBL" id="JAASRN010000002">
    <property type="protein sequence ID" value="NIK74136.1"/>
    <property type="molecule type" value="Genomic_DNA"/>
</dbReference>
<keyword evidence="2 5" id="KW-0645">Protease</keyword>
<dbReference type="RefSeq" id="WP_243844187.1">
    <property type="nucleotide sequence ID" value="NZ_JAASRN010000002.1"/>
</dbReference>
<feature type="chain" id="PRO_5032316116" evidence="6">
    <location>
        <begin position="27"/>
        <end position="552"/>
    </location>
</feature>
<protein>
    <submittedName>
        <fullName evidence="8">Carboxyl-terminal processing protease</fullName>
        <ecNumber evidence="8">3.4.21.102</ecNumber>
    </submittedName>
</protein>
<keyword evidence="4 5" id="KW-0720">Serine protease</keyword>
<evidence type="ECO:0000256" key="5">
    <source>
        <dbReference type="RuleBase" id="RU004404"/>
    </source>
</evidence>
<dbReference type="Pfam" id="PF03572">
    <property type="entry name" value="Peptidase_S41"/>
    <property type="match status" value="1"/>
</dbReference>
<dbReference type="PANTHER" id="PTHR32060:SF30">
    <property type="entry name" value="CARBOXY-TERMINAL PROCESSING PROTEASE CTPA"/>
    <property type="match status" value="1"/>
</dbReference>
<proteinExistence type="inferred from homology"/>
<dbReference type="GO" id="GO:0004252">
    <property type="term" value="F:serine-type endopeptidase activity"/>
    <property type="evidence" value="ECO:0007669"/>
    <property type="project" value="UniProtKB-EC"/>
</dbReference>
<dbReference type="CDD" id="cd06782">
    <property type="entry name" value="cpPDZ_CPP-like"/>
    <property type="match status" value="1"/>
</dbReference>
<comment type="similarity">
    <text evidence="1 5">Belongs to the peptidase S41A family.</text>
</comment>
<evidence type="ECO:0000259" key="7">
    <source>
        <dbReference type="PROSITE" id="PS50106"/>
    </source>
</evidence>
<dbReference type="InterPro" id="IPR001478">
    <property type="entry name" value="PDZ"/>
</dbReference>
<keyword evidence="6" id="KW-0732">Signal</keyword>
<dbReference type="InterPro" id="IPR005151">
    <property type="entry name" value="Tail-specific_protease"/>
</dbReference>
<dbReference type="GO" id="GO:0006508">
    <property type="term" value="P:proteolysis"/>
    <property type="evidence" value="ECO:0007669"/>
    <property type="project" value="UniProtKB-KW"/>
</dbReference>
<keyword evidence="9" id="KW-1185">Reference proteome</keyword>
<dbReference type="SUPFAM" id="SSF50156">
    <property type="entry name" value="PDZ domain-like"/>
    <property type="match status" value="1"/>
</dbReference>
<evidence type="ECO:0000256" key="2">
    <source>
        <dbReference type="ARBA" id="ARBA00022670"/>
    </source>
</evidence>
<reference evidence="8 9" key="1">
    <citation type="submission" date="2020-03" db="EMBL/GenBank/DDBJ databases">
        <title>Genomic Encyclopedia of Type Strains, Phase IV (KMG-IV): sequencing the most valuable type-strain genomes for metagenomic binning, comparative biology and taxonomic classification.</title>
        <authorList>
            <person name="Goeker M."/>
        </authorList>
    </citation>
    <scope>NUCLEOTIDE SEQUENCE [LARGE SCALE GENOMIC DNA]</scope>
    <source>
        <strain evidence="8 9">DSM 5718</strain>
    </source>
</reference>
<organism evidence="8 9">
    <name type="scientific">Thermonema lapsum</name>
    <dbReference type="NCBI Taxonomy" id="28195"/>
    <lineage>
        <taxon>Bacteria</taxon>
        <taxon>Pseudomonadati</taxon>
        <taxon>Bacteroidota</taxon>
        <taxon>Cytophagia</taxon>
        <taxon>Cytophagales</taxon>
        <taxon>Thermonemataceae</taxon>
        <taxon>Thermonema</taxon>
    </lineage>
</organism>
<dbReference type="Gene3D" id="3.90.226.10">
    <property type="entry name" value="2-enoyl-CoA Hydratase, Chain A, domain 1"/>
    <property type="match status" value="1"/>
</dbReference>
<dbReference type="GO" id="GO:0007165">
    <property type="term" value="P:signal transduction"/>
    <property type="evidence" value="ECO:0007669"/>
    <property type="project" value="TreeGrafter"/>
</dbReference>
<evidence type="ECO:0000256" key="4">
    <source>
        <dbReference type="ARBA" id="ARBA00022825"/>
    </source>
</evidence>
<feature type="signal peptide" evidence="6">
    <location>
        <begin position="1"/>
        <end position="26"/>
    </location>
</feature>
<dbReference type="PROSITE" id="PS50106">
    <property type="entry name" value="PDZ"/>
    <property type="match status" value="1"/>
</dbReference>
<dbReference type="CDD" id="cd07560">
    <property type="entry name" value="Peptidase_S41_CPP"/>
    <property type="match status" value="1"/>
</dbReference>
<dbReference type="SMART" id="SM00228">
    <property type="entry name" value="PDZ"/>
    <property type="match status" value="1"/>
</dbReference>
<dbReference type="Proteomes" id="UP000537126">
    <property type="component" value="Unassembled WGS sequence"/>
</dbReference>
<keyword evidence="3 5" id="KW-0378">Hydrolase</keyword>
<gene>
    <name evidence="8" type="ORF">FHS56_001649</name>
</gene>
<evidence type="ECO:0000256" key="1">
    <source>
        <dbReference type="ARBA" id="ARBA00009179"/>
    </source>
</evidence>
<dbReference type="InterPro" id="IPR041489">
    <property type="entry name" value="PDZ_6"/>
</dbReference>
<dbReference type="Gene3D" id="3.30.750.44">
    <property type="match status" value="1"/>
</dbReference>
<sequence>MNFMHSCMRASLLGLVLWYAFFPATAQQKDNAFEIAKNLDIFATLFKEVNTYYVDEVNVNRLMQKAIDAMLSDLDPYTNYISEDRIEDYRTMTTGRYAGIGATIRTQEGKCVIVLPYSGSPAQKAGLKIGDQIVAINGVPTEGKNSDEVSTLLKGQSGTSVELEILRPVTGERKTISITREEIRVSNVPYFGMLNKQVGYIQLSDFTMGASEEVRAAMDSLKKAGARAFILDLRNNPGGLLSEAINVVNLFIPKSELVVSTKGKISEWNKEYFTLNAPYDLESPLAILVNNRSASASEIVAGALQDYDRAILIGQRTFGKGLVQVTRPLSYNAQLKITIAKYYIPSGRCIQAIDYSVHNADGSLYRIPDSLRRSFKTRAGRVVFDGAGLEPDIVIPVDTLPEICNYLLQNYYIFNYGVDYAARHTLGQEIKLTSAVLEEFIAWLEKRKFRYTTSHEEYVSILENQLKEAPEIYASVASDLKSLKSKLQTDYRQLIAKHKDCVLELIEDELYKHVYFEKAEALASFDTDREVQKALELLTDTEKYAFILGRSD</sequence>
<dbReference type="InterPro" id="IPR036034">
    <property type="entry name" value="PDZ_sf"/>
</dbReference>
<evidence type="ECO:0000256" key="6">
    <source>
        <dbReference type="SAM" id="SignalP"/>
    </source>
</evidence>
<dbReference type="GO" id="GO:0030288">
    <property type="term" value="C:outer membrane-bounded periplasmic space"/>
    <property type="evidence" value="ECO:0007669"/>
    <property type="project" value="TreeGrafter"/>
</dbReference>
<evidence type="ECO:0000313" key="8">
    <source>
        <dbReference type="EMBL" id="NIK74136.1"/>
    </source>
</evidence>
<name>A0A846MRC7_9BACT</name>
<feature type="domain" description="PDZ" evidence="7">
    <location>
        <begin position="95"/>
        <end position="154"/>
    </location>
</feature>
<dbReference type="PANTHER" id="PTHR32060">
    <property type="entry name" value="TAIL-SPECIFIC PROTEASE"/>
    <property type="match status" value="1"/>
</dbReference>
<comment type="caution">
    <text evidence="8">The sequence shown here is derived from an EMBL/GenBank/DDBJ whole genome shotgun (WGS) entry which is preliminary data.</text>
</comment>
<dbReference type="SMART" id="SM00245">
    <property type="entry name" value="TSPc"/>
    <property type="match status" value="1"/>
</dbReference>
<dbReference type="FunFam" id="2.30.42.10:FF:000063">
    <property type="entry name" value="Peptidase, S41 family"/>
    <property type="match status" value="1"/>
</dbReference>
<evidence type="ECO:0000256" key="3">
    <source>
        <dbReference type="ARBA" id="ARBA00022801"/>
    </source>
</evidence>
<dbReference type="AlphaFoldDB" id="A0A846MRC7"/>
<dbReference type="Pfam" id="PF17820">
    <property type="entry name" value="PDZ_6"/>
    <property type="match status" value="1"/>
</dbReference>
<dbReference type="EC" id="3.4.21.102" evidence="8"/>
<evidence type="ECO:0000313" key="9">
    <source>
        <dbReference type="Proteomes" id="UP000537126"/>
    </source>
</evidence>